<dbReference type="Gene3D" id="3.30.365.10">
    <property type="entry name" value="Aldehyde oxidase/xanthine dehydrogenase, molybdopterin binding domain"/>
    <property type="match status" value="4"/>
</dbReference>
<evidence type="ECO:0000313" key="4">
    <source>
        <dbReference type="Proteomes" id="UP000503482"/>
    </source>
</evidence>
<proteinExistence type="predicted"/>
<reference evidence="3 4" key="1">
    <citation type="submission" date="2020-05" db="EMBL/GenBank/DDBJ databases">
        <title>Complete genome sequencing of Campylobacter and Arcobacter type strains.</title>
        <authorList>
            <person name="Miller W.G."/>
            <person name="Yee E."/>
        </authorList>
    </citation>
    <scope>NUCLEOTIDE SEQUENCE [LARGE SCALE GENOMIC DNA]</scope>
    <source>
        <strain evidence="3 4">LMG 26156</strain>
    </source>
</reference>
<dbReference type="SUPFAM" id="SSF56003">
    <property type="entry name" value="Molybdenum cofactor-binding domain"/>
    <property type="match status" value="2"/>
</dbReference>
<dbReference type="GO" id="GO:0016491">
    <property type="term" value="F:oxidoreductase activity"/>
    <property type="evidence" value="ECO:0007669"/>
    <property type="project" value="InterPro"/>
</dbReference>
<dbReference type="RefSeq" id="WP_128359507.1">
    <property type="nucleotide sequence ID" value="NZ_CP053840.1"/>
</dbReference>
<keyword evidence="4" id="KW-1185">Reference proteome</keyword>
<keyword evidence="1" id="KW-0500">Molybdenum</keyword>
<evidence type="ECO:0000313" key="3">
    <source>
        <dbReference type="EMBL" id="QKF68475.1"/>
    </source>
</evidence>
<dbReference type="Pfam" id="PF02738">
    <property type="entry name" value="MoCoBD_1"/>
    <property type="match status" value="1"/>
</dbReference>
<evidence type="ECO:0000256" key="1">
    <source>
        <dbReference type="ARBA" id="ARBA00022505"/>
    </source>
</evidence>
<dbReference type="Gene3D" id="3.90.1170.50">
    <property type="entry name" value="Aldehyde oxidase/xanthine dehydrogenase, a/b hammerhead"/>
    <property type="match status" value="1"/>
</dbReference>
<dbReference type="NCBIfam" id="TIGR01409">
    <property type="entry name" value="TAT_signal_seq"/>
    <property type="match status" value="1"/>
</dbReference>
<dbReference type="InterPro" id="IPR008274">
    <property type="entry name" value="AldOxase/xan_DH_MoCoBD1"/>
</dbReference>
<name>A0AAE7BDB5_9BACT</name>
<dbReference type="InterPro" id="IPR012368">
    <property type="entry name" value="OxRdtase_Mopterin-bd_su_IorB"/>
</dbReference>
<dbReference type="InterPro" id="IPR052516">
    <property type="entry name" value="N-heterocyclic_Hydroxylase"/>
</dbReference>
<evidence type="ECO:0000259" key="2">
    <source>
        <dbReference type="SMART" id="SM01008"/>
    </source>
</evidence>
<dbReference type="KEGG" id="avp:AVENP_3000"/>
<dbReference type="InterPro" id="IPR019546">
    <property type="entry name" value="TAT_signal_bac_arc"/>
</dbReference>
<accession>A0AAE7BDB5</accession>
<dbReference type="EMBL" id="CP053840">
    <property type="protein sequence ID" value="QKF68475.1"/>
    <property type="molecule type" value="Genomic_DNA"/>
</dbReference>
<dbReference type="InterPro" id="IPR046867">
    <property type="entry name" value="AldOxase/xan_DH_MoCoBD2"/>
</dbReference>
<dbReference type="InterPro" id="IPR000674">
    <property type="entry name" value="Ald_Oxase/Xan_DH_a/b"/>
</dbReference>
<dbReference type="AlphaFoldDB" id="A0AAE7BDB5"/>
<protein>
    <submittedName>
        <fullName evidence="3">Aerobic-type carbon monoxide dehydrogenase, large subunit</fullName>
    </submittedName>
</protein>
<organism evidence="3 4">
    <name type="scientific">Arcobacter venerupis</name>
    <dbReference type="NCBI Taxonomy" id="1054033"/>
    <lineage>
        <taxon>Bacteria</taxon>
        <taxon>Pseudomonadati</taxon>
        <taxon>Campylobacterota</taxon>
        <taxon>Epsilonproteobacteria</taxon>
        <taxon>Campylobacterales</taxon>
        <taxon>Arcobacteraceae</taxon>
        <taxon>Arcobacter</taxon>
    </lineage>
</organism>
<sequence>MQRRDFLKTTTAVSAAFVIGFYVPTKSKASETKKEEKPLQPNAFVEITPDNNINFIIGQVEMGQGTYTTLSMCIAEELNVHWKDINFKPASIAPVYYSVFGPLMITGGSSSVYSKQLEMRKIGAAVNEMLIEAASKKWKVRTYDVYTKDSKVFNKKTKESMNFGDLVSELSSMKIPTNPKIKELKDCKFVGKPQPRHPKEAWAKVTGKAEFGIDVRIPNMKYAAVYHPTIFGSKIKSFDASKVLQKQGVIKVKQIPSGIAVIAEHWWIAKQALLDITVVLENDEFKNTSEKELDAQYSAMMEKDGASMRKDGDSKKAFESAKKTIEAEYNYPFLAHAAMEPLGIVIHQEKEKATVWSSSQSQTMALGAISKVLDVKPENIKYNTPYLGGGFGRRGSINLDFVLDGAYVSKDEKFPIMTLWTREDDIKMGNYRPKYKNRVKVALDEKGNISAFDAKVTSQSIFKGSLFEAFGYINGVDGGQKEGLVDHPYKINNHDMQAYTVDSPIPVLWWRSVGHTQSSPTIEGIVDEAAFAAGIDPIEYRLKMLTNHRFINVLKDVAKKADWANRKKEDNVGYGVAIHESFGTICAQIAKVRVTKDDFKVEKVWASVDCGFAFNPQNVENQITGSINFGIAALKYSEITINNGEALQNNFYDYTVTRISDSPEMEVSIINSGEKIGGIGEPGVPPILAAVPNALFDATGIRYHSMPIKIG</sequence>
<feature type="domain" description="Aldehyde oxidase/xanthine dehydrogenase a/b hammerhead" evidence="2">
    <location>
        <begin position="206"/>
        <end position="284"/>
    </location>
</feature>
<dbReference type="PANTHER" id="PTHR47495:SF2">
    <property type="entry name" value="ALDEHYDE DEHYDROGENASE"/>
    <property type="match status" value="1"/>
</dbReference>
<dbReference type="Pfam" id="PF20256">
    <property type="entry name" value="MoCoBD_2"/>
    <property type="match status" value="2"/>
</dbReference>
<dbReference type="PANTHER" id="PTHR47495">
    <property type="entry name" value="ALDEHYDE DEHYDROGENASE"/>
    <property type="match status" value="1"/>
</dbReference>
<dbReference type="InterPro" id="IPR037165">
    <property type="entry name" value="AldOxase/xan_DH_Mopterin-bd_sf"/>
</dbReference>
<dbReference type="SMART" id="SM01008">
    <property type="entry name" value="Ald_Xan_dh_C"/>
    <property type="match status" value="1"/>
</dbReference>
<dbReference type="Proteomes" id="UP000503482">
    <property type="component" value="Chromosome"/>
</dbReference>
<gene>
    <name evidence="3" type="primary">coxL</name>
    <name evidence="3" type="ORF">AVENP_3000</name>
</gene>
<dbReference type="PIRSF" id="PIRSF036389">
    <property type="entry name" value="IOR_B"/>
    <property type="match status" value="1"/>
</dbReference>